<dbReference type="Proteomes" id="UP000249646">
    <property type="component" value="Unassembled WGS sequence"/>
</dbReference>
<dbReference type="AlphaFoldDB" id="A0A2W7FTL5"/>
<evidence type="ECO:0000313" key="2">
    <source>
        <dbReference type="Proteomes" id="UP000249646"/>
    </source>
</evidence>
<comment type="caution">
    <text evidence="1">The sequence shown here is derived from an EMBL/GenBank/DDBJ whole genome shotgun (WGS) entry which is preliminary data.</text>
</comment>
<gene>
    <name evidence="1" type="ORF">BCF89_1271</name>
</gene>
<protein>
    <submittedName>
        <fullName evidence="1">Uncharacterized protein</fullName>
    </submittedName>
</protein>
<proteinExistence type="predicted"/>
<organism evidence="1 2">
    <name type="scientific">Metamycoplasma auris</name>
    <dbReference type="NCBI Taxonomy" id="51363"/>
    <lineage>
        <taxon>Bacteria</taxon>
        <taxon>Bacillati</taxon>
        <taxon>Mycoplasmatota</taxon>
        <taxon>Mycoplasmoidales</taxon>
        <taxon>Metamycoplasmataceae</taxon>
        <taxon>Metamycoplasma</taxon>
    </lineage>
</organism>
<keyword evidence="2" id="KW-1185">Reference proteome</keyword>
<accession>A0A2W7FTL5</accession>
<feature type="non-terminal residue" evidence="1">
    <location>
        <position position="1"/>
    </location>
</feature>
<dbReference type="RefSeq" id="WP_170108365.1">
    <property type="nucleotide sequence ID" value="NZ_QKUB01000027.1"/>
</dbReference>
<evidence type="ECO:0000313" key="1">
    <source>
        <dbReference type="EMBL" id="PZV97719.1"/>
    </source>
</evidence>
<name>A0A2W7FTL5_9BACT</name>
<dbReference type="EMBL" id="QKUB01000027">
    <property type="protein sequence ID" value="PZV97719.1"/>
    <property type="molecule type" value="Genomic_DNA"/>
</dbReference>
<sequence length="532" mass="62991">VLTVPNSILISDIVFKGRIEQNNLQIENNVIANFKTNDDVSFYPLILHPTNVQKDYVSWYSQTLFIFKLIGRYFFDKNELYWSKFYTDFLSRNFTFIDGIDELDNFSKEFLHNRIFKVTDTLTSNFANLDENKRREFKEKIYNGNDPKQFNDFEINVLLNKLTSEKLRSTIRLFILMLSKQISSSFCFKGGLTEEHEFYLPFYLEKTIDNDLYIIKSNYFVFDKNSKKWSPKENILNRNNVFQFHNKVIQMPIIPDKISEVNISNTPLDFNTSSSHNFNYLFWSPSHTSEIAEYLSKVYWEPQKKKEDEIIIEIPMKTKAPDWRVRYSEKPSREINILQYGKTSNVIDDGTRNIFGVNLKNWDEVWNYLPKYSTRFKELLIREVAGEIVFNKAYFEKYSNVIREGFETKYHDIPPNTGRGPGGGGRGWSLFFTKEKAVFPIRYLEGRVSQKFTSVNYIFKSISDFKENISEETPKFLDITFEINEDNFILEQITIKSIFANRITVRVDGYLEKNYKLNYEDNKLISETTLII</sequence>
<reference evidence="1 2" key="1">
    <citation type="submission" date="2018-06" db="EMBL/GenBank/DDBJ databases">
        <title>Genomic Encyclopedia of Archaeal and Bacterial Type Strains, Phase II (KMG-II): from individual species to whole genera.</title>
        <authorList>
            <person name="Goeker M."/>
        </authorList>
    </citation>
    <scope>NUCLEOTIDE SEQUENCE [LARGE SCALE GENOMIC DNA]</scope>
    <source>
        <strain evidence="1 2">ATCC 51348</strain>
    </source>
</reference>